<evidence type="ECO:0000313" key="16">
    <source>
        <dbReference type="Proteomes" id="UP000238823"/>
    </source>
</evidence>
<gene>
    <name evidence="15" type="primary">serA_1</name>
    <name evidence="15" type="ORF">ENSA7_12540</name>
</gene>
<comment type="catalytic activity">
    <reaction evidence="12">
        <text>(2R)-3-phosphoglycerate + NAD(+) = 3-phosphooxypyruvate + NADH + H(+)</text>
        <dbReference type="Rhea" id="RHEA:12641"/>
        <dbReference type="ChEBI" id="CHEBI:15378"/>
        <dbReference type="ChEBI" id="CHEBI:18110"/>
        <dbReference type="ChEBI" id="CHEBI:57540"/>
        <dbReference type="ChEBI" id="CHEBI:57945"/>
        <dbReference type="ChEBI" id="CHEBI:58272"/>
        <dbReference type="EC" id="1.1.1.95"/>
    </reaction>
</comment>
<evidence type="ECO:0000256" key="12">
    <source>
        <dbReference type="ARBA" id="ARBA00048731"/>
    </source>
</evidence>
<comment type="catalytic activity">
    <reaction evidence="11">
        <text>(R)-2-hydroxyglutarate + NAD(+) = 2-oxoglutarate + NADH + H(+)</text>
        <dbReference type="Rhea" id="RHEA:49612"/>
        <dbReference type="ChEBI" id="CHEBI:15378"/>
        <dbReference type="ChEBI" id="CHEBI:15801"/>
        <dbReference type="ChEBI" id="CHEBI:16810"/>
        <dbReference type="ChEBI" id="CHEBI:57540"/>
        <dbReference type="ChEBI" id="CHEBI:57945"/>
        <dbReference type="EC" id="1.1.1.399"/>
    </reaction>
</comment>
<dbReference type="GO" id="GO:0047545">
    <property type="term" value="F:(S)-2-hydroxyglutarate dehydrogenase activity"/>
    <property type="evidence" value="ECO:0007669"/>
    <property type="project" value="UniProtKB-ARBA"/>
</dbReference>
<dbReference type="SUPFAM" id="SSF52283">
    <property type="entry name" value="Formate/glycerate dehydrogenase catalytic domain-like"/>
    <property type="match status" value="1"/>
</dbReference>
<dbReference type="EMBL" id="PVNL01000031">
    <property type="protein sequence ID" value="PRQ08983.1"/>
    <property type="molecule type" value="Genomic_DNA"/>
</dbReference>
<evidence type="ECO:0000256" key="1">
    <source>
        <dbReference type="ARBA" id="ARBA00003800"/>
    </source>
</evidence>
<dbReference type="Pfam" id="PF00389">
    <property type="entry name" value="2-Hacid_dh"/>
    <property type="match status" value="1"/>
</dbReference>
<keyword evidence="7 13" id="KW-0560">Oxidoreductase</keyword>
<dbReference type="InterPro" id="IPR050857">
    <property type="entry name" value="D-2-hydroxyacid_DH"/>
</dbReference>
<evidence type="ECO:0000256" key="10">
    <source>
        <dbReference type="ARBA" id="ARBA00030455"/>
    </source>
</evidence>
<dbReference type="GO" id="GO:0006564">
    <property type="term" value="P:L-serine biosynthetic process"/>
    <property type="evidence" value="ECO:0007669"/>
    <property type="project" value="UniProtKB-KW"/>
</dbReference>
<protein>
    <recommendedName>
        <fullName evidence="6">D-3-phosphoglycerate dehydrogenase</fullName>
        <ecNumber evidence="4">1.1.1.399</ecNumber>
        <ecNumber evidence="5">1.1.1.95</ecNumber>
    </recommendedName>
    <alternativeName>
        <fullName evidence="10">2-oxoglutarate reductase</fullName>
    </alternativeName>
</protein>
<dbReference type="UniPathway" id="UPA00135">
    <property type="reaction ID" value="UER00196"/>
</dbReference>
<keyword evidence="9" id="KW-0028">Amino-acid biosynthesis</keyword>
<dbReference type="InterPro" id="IPR006140">
    <property type="entry name" value="D-isomer_DH_NAD-bd"/>
</dbReference>
<keyword evidence="8" id="KW-0520">NAD</keyword>
<dbReference type="EC" id="1.1.1.95" evidence="5"/>
<evidence type="ECO:0000259" key="14">
    <source>
        <dbReference type="PROSITE" id="PS51671"/>
    </source>
</evidence>
<dbReference type="InterPro" id="IPR029753">
    <property type="entry name" value="D-isomer_DH_CS"/>
</dbReference>
<dbReference type="SUPFAM" id="SSF51735">
    <property type="entry name" value="NAD(P)-binding Rossmann-fold domains"/>
    <property type="match status" value="1"/>
</dbReference>
<dbReference type="InterPro" id="IPR036291">
    <property type="entry name" value="NAD(P)-bd_dom_sf"/>
</dbReference>
<keyword evidence="9" id="KW-0718">Serine biosynthesis</keyword>
<evidence type="ECO:0000256" key="9">
    <source>
        <dbReference type="ARBA" id="ARBA00023299"/>
    </source>
</evidence>
<dbReference type="EC" id="1.1.1.399" evidence="4"/>
<evidence type="ECO:0000256" key="13">
    <source>
        <dbReference type="RuleBase" id="RU003719"/>
    </source>
</evidence>
<dbReference type="Pfam" id="PF02826">
    <property type="entry name" value="2-Hacid_dh_C"/>
    <property type="match status" value="1"/>
</dbReference>
<dbReference type="CDD" id="cd12173">
    <property type="entry name" value="PGDH_4"/>
    <property type="match status" value="1"/>
</dbReference>
<accession>A0A2S9YV68</accession>
<dbReference type="InterPro" id="IPR006139">
    <property type="entry name" value="D-isomer_2_OHA_DH_cat_dom"/>
</dbReference>
<proteinExistence type="inferred from homology"/>
<dbReference type="Gene3D" id="3.40.50.720">
    <property type="entry name" value="NAD(P)-binding Rossmann-like Domain"/>
    <property type="match status" value="2"/>
</dbReference>
<dbReference type="Gene3D" id="3.30.70.260">
    <property type="match status" value="1"/>
</dbReference>
<dbReference type="PANTHER" id="PTHR42789">
    <property type="entry name" value="D-ISOMER SPECIFIC 2-HYDROXYACID DEHYDROGENASE FAMILY PROTEIN (AFU_ORTHOLOGUE AFUA_6G10090)"/>
    <property type="match status" value="1"/>
</dbReference>
<comment type="pathway">
    <text evidence="2">Amino-acid biosynthesis; L-serine biosynthesis; L-serine from 3-phospho-D-glycerate: step 1/3.</text>
</comment>
<comment type="caution">
    <text evidence="15">The sequence shown here is derived from an EMBL/GenBank/DDBJ whole genome shotgun (WGS) entry which is preliminary data.</text>
</comment>
<evidence type="ECO:0000256" key="6">
    <source>
        <dbReference type="ARBA" id="ARBA00021582"/>
    </source>
</evidence>
<organism evidence="15 16">
    <name type="scientific">Enhygromyxa salina</name>
    <dbReference type="NCBI Taxonomy" id="215803"/>
    <lineage>
        <taxon>Bacteria</taxon>
        <taxon>Pseudomonadati</taxon>
        <taxon>Myxococcota</taxon>
        <taxon>Polyangia</taxon>
        <taxon>Nannocystales</taxon>
        <taxon>Nannocystaceae</taxon>
        <taxon>Enhygromyxa</taxon>
    </lineage>
</organism>
<dbReference type="PROSITE" id="PS00670">
    <property type="entry name" value="D_2_HYDROXYACID_DH_2"/>
    <property type="match status" value="1"/>
</dbReference>
<dbReference type="AlphaFoldDB" id="A0A2S9YV68"/>
<dbReference type="Proteomes" id="UP000238823">
    <property type="component" value="Unassembled WGS sequence"/>
</dbReference>
<evidence type="ECO:0000256" key="7">
    <source>
        <dbReference type="ARBA" id="ARBA00023002"/>
    </source>
</evidence>
<dbReference type="PROSITE" id="PS51671">
    <property type="entry name" value="ACT"/>
    <property type="match status" value="1"/>
</dbReference>
<name>A0A2S9YV68_9BACT</name>
<dbReference type="PANTHER" id="PTHR42789:SF1">
    <property type="entry name" value="D-ISOMER SPECIFIC 2-HYDROXYACID DEHYDROGENASE FAMILY PROTEIN (AFU_ORTHOLOGUE AFUA_6G10090)"/>
    <property type="match status" value="1"/>
</dbReference>
<dbReference type="GO" id="GO:0004617">
    <property type="term" value="F:phosphoglycerate dehydrogenase activity"/>
    <property type="evidence" value="ECO:0007669"/>
    <property type="project" value="UniProtKB-EC"/>
</dbReference>
<feature type="domain" description="ACT" evidence="14">
    <location>
        <begin position="339"/>
        <end position="412"/>
    </location>
</feature>
<evidence type="ECO:0000256" key="3">
    <source>
        <dbReference type="ARBA" id="ARBA00005854"/>
    </source>
</evidence>
<dbReference type="SUPFAM" id="SSF55021">
    <property type="entry name" value="ACT-like"/>
    <property type="match status" value="1"/>
</dbReference>
<evidence type="ECO:0000256" key="5">
    <source>
        <dbReference type="ARBA" id="ARBA00013143"/>
    </source>
</evidence>
<reference evidence="15 16" key="1">
    <citation type="submission" date="2018-03" db="EMBL/GenBank/DDBJ databases">
        <title>Draft Genome Sequences of the Obligatory Marine Myxobacteria Enhygromyxa salina SWB007.</title>
        <authorList>
            <person name="Poehlein A."/>
            <person name="Moghaddam J.A."/>
            <person name="Harms H."/>
            <person name="Alanjari M."/>
            <person name="Koenig G.M."/>
            <person name="Daniel R."/>
            <person name="Schaeberle T.F."/>
        </authorList>
    </citation>
    <scope>NUCLEOTIDE SEQUENCE [LARGE SCALE GENOMIC DNA]</scope>
    <source>
        <strain evidence="15 16">SWB007</strain>
    </source>
</reference>
<sequence length="416" mass="44769">MRRERSWYQFGMRILIADKFSPSGQETLRALGHEVIFEPALGAGDLPGVLSQRRPDVLVVRSTEVTEAAFTAGTELALVIRAGAGVNTIDLECASRRGVFVANCPGKNAIAVTELAFGLILALDRRLCEANAELRAGTWNKKTYGKAKGLFGRRLGLVGYGAIARELAKRGRAFGMRVAAFDPFIDRGHAEQHKVHVAPTLAELLEASDVLSVHVPFRESTRHMIGARELALLPDGALLIHTSRGGVVDDRALAEAVSSGRIRAGLDVYEDEPSEGLAPFDNPLAKLDGVYGTPHIGASTEQAEAAIAEETIRIVREFAERGTVPNVVNLDTGHTGHFALVVRHQDRVGVLAKILEALRRHQLNVQEMSNVVFKGADGAASATIVLENEPSAELLSDIRAHEAVLGVDLRSVADRG</sequence>
<evidence type="ECO:0000256" key="8">
    <source>
        <dbReference type="ARBA" id="ARBA00023027"/>
    </source>
</evidence>
<comment type="function">
    <text evidence="1">Catalyzes the reversible oxidation of 3-phospho-D-glycerate to 3-phosphonooxypyruvate, the first step of the phosphorylated L-serine biosynthesis pathway. Also catalyzes the reversible oxidation of 2-hydroxyglutarate to 2-oxoglutarate.</text>
</comment>
<dbReference type="InterPro" id="IPR002912">
    <property type="entry name" value="ACT_dom"/>
</dbReference>
<comment type="similarity">
    <text evidence="3 13">Belongs to the D-isomer specific 2-hydroxyacid dehydrogenase family.</text>
</comment>
<dbReference type="InterPro" id="IPR045865">
    <property type="entry name" value="ACT-like_dom_sf"/>
</dbReference>
<evidence type="ECO:0000256" key="11">
    <source>
        <dbReference type="ARBA" id="ARBA00048126"/>
    </source>
</evidence>
<evidence type="ECO:0000313" key="15">
    <source>
        <dbReference type="EMBL" id="PRQ08983.1"/>
    </source>
</evidence>
<evidence type="ECO:0000256" key="2">
    <source>
        <dbReference type="ARBA" id="ARBA00005216"/>
    </source>
</evidence>
<evidence type="ECO:0000256" key="4">
    <source>
        <dbReference type="ARBA" id="ARBA00013001"/>
    </source>
</evidence>
<dbReference type="GO" id="GO:0051287">
    <property type="term" value="F:NAD binding"/>
    <property type="evidence" value="ECO:0007669"/>
    <property type="project" value="InterPro"/>
</dbReference>
<dbReference type="FunFam" id="3.40.50.720:FF:000041">
    <property type="entry name" value="D-3-phosphoglycerate dehydrogenase"/>
    <property type="match status" value="1"/>
</dbReference>